<keyword evidence="6 8" id="KW-1133">Transmembrane helix</keyword>
<feature type="transmembrane region" description="Helical" evidence="8">
    <location>
        <begin position="288"/>
        <end position="309"/>
    </location>
</feature>
<dbReference type="InterPro" id="IPR037294">
    <property type="entry name" value="ABC_BtuC-like"/>
</dbReference>
<comment type="similarity">
    <text evidence="2">Belongs to the binding-protein-dependent transport system permease family. FecCD subfamily.</text>
</comment>
<dbReference type="Gene3D" id="1.10.3470.10">
    <property type="entry name" value="ABC transporter involved in vitamin B12 uptake, BtuC"/>
    <property type="match status" value="1"/>
</dbReference>
<organism evidence="9 10">
    <name type="scientific">Microbacterium sorbitolivorans</name>
    <dbReference type="NCBI Taxonomy" id="1867410"/>
    <lineage>
        <taxon>Bacteria</taxon>
        <taxon>Bacillati</taxon>
        <taxon>Actinomycetota</taxon>
        <taxon>Actinomycetes</taxon>
        <taxon>Micrococcales</taxon>
        <taxon>Microbacteriaceae</taxon>
        <taxon>Microbacterium</taxon>
    </lineage>
</organism>
<evidence type="ECO:0000313" key="9">
    <source>
        <dbReference type="EMBL" id="RCK61847.1"/>
    </source>
</evidence>
<reference evidence="9 10" key="1">
    <citation type="submission" date="2018-07" db="EMBL/GenBank/DDBJ databases">
        <title>Microbacterium endoborsara sp. nov., a novel actinobacterium isolated from Borszczowia aralocaspica.</title>
        <authorList>
            <person name="An D."/>
        </authorList>
    </citation>
    <scope>NUCLEOTIDE SEQUENCE [LARGE SCALE GENOMIC DNA]</scope>
    <source>
        <strain evidence="9 10">C1.15228</strain>
    </source>
</reference>
<evidence type="ECO:0000256" key="4">
    <source>
        <dbReference type="ARBA" id="ARBA00022475"/>
    </source>
</evidence>
<sequence length="346" mass="34868">MTALETSVATIRAGRIRRARRRTIASLVLAVLLVVLAAAMLMLGNTFYTPAQVWGVIIGQDVPGASFTVGTLRIPRLIAGILAGIAFGVAGSTFQTMLRNPLASPDVIGITSGASAAAVLALVVLHWSAGATTALALGVGIATAVVIYLAARGGESTGGRLILIGIGIGAMLDAVVQFLVQRASEWDVAVAMRWLTGSLNGVQPDRLWPLVAGVVVLVPVILAVSRGLRALELGDASATALGVSVSATRVILIVAAVALACVATATTGPIAFVALLSGPIATRVVGPGAPALLSAGLVGACLVLGADLIGQFAFDTAFPVGVITGIIGAPYLLFLLIRMSRNGGSS</sequence>
<feature type="transmembrane region" description="Helical" evidence="8">
    <location>
        <begin position="131"/>
        <end position="149"/>
    </location>
</feature>
<dbReference type="AlphaFoldDB" id="A0A367Y7Q8"/>
<keyword evidence="4" id="KW-1003">Cell membrane</keyword>
<feature type="transmembrane region" description="Helical" evidence="8">
    <location>
        <begin position="107"/>
        <end position="125"/>
    </location>
</feature>
<feature type="transmembrane region" description="Helical" evidence="8">
    <location>
        <begin position="316"/>
        <end position="337"/>
    </location>
</feature>
<evidence type="ECO:0000256" key="8">
    <source>
        <dbReference type="SAM" id="Phobius"/>
    </source>
</evidence>
<dbReference type="EMBL" id="QORO01000001">
    <property type="protein sequence ID" value="RCK61847.1"/>
    <property type="molecule type" value="Genomic_DNA"/>
</dbReference>
<feature type="transmembrane region" description="Helical" evidence="8">
    <location>
        <begin position="250"/>
        <end position="276"/>
    </location>
</feature>
<name>A0A367Y7Q8_9MICO</name>
<evidence type="ECO:0000256" key="3">
    <source>
        <dbReference type="ARBA" id="ARBA00022448"/>
    </source>
</evidence>
<keyword evidence="10" id="KW-1185">Reference proteome</keyword>
<comment type="subcellular location">
    <subcellularLocation>
        <location evidence="1">Cell membrane</location>
        <topology evidence="1">Multi-pass membrane protein</topology>
    </subcellularLocation>
</comment>
<keyword evidence="5 8" id="KW-0812">Transmembrane</keyword>
<dbReference type="InterPro" id="IPR000522">
    <property type="entry name" value="ABC_transptr_permease_BtuC"/>
</dbReference>
<keyword evidence="7 8" id="KW-0472">Membrane</keyword>
<proteinExistence type="inferred from homology"/>
<accession>A0A367Y7Q8</accession>
<dbReference type="GO" id="GO:0005886">
    <property type="term" value="C:plasma membrane"/>
    <property type="evidence" value="ECO:0007669"/>
    <property type="project" value="UniProtKB-SubCell"/>
</dbReference>
<dbReference type="Proteomes" id="UP000253508">
    <property type="component" value="Unassembled WGS sequence"/>
</dbReference>
<evidence type="ECO:0000256" key="2">
    <source>
        <dbReference type="ARBA" id="ARBA00007935"/>
    </source>
</evidence>
<feature type="transmembrane region" description="Helical" evidence="8">
    <location>
        <begin position="77"/>
        <end position="95"/>
    </location>
</feature>
<dbReference type="CDD" id="cd06550">
    <property type="entry name" value="TM_ABC_iron-siderophores_like"/>
    <property type="match status" value="1"/>
</dbReference>
<dbReference type="SUPFAM" id="SSF81345">
    <property type="entry name" value="ABC transporter involved in vitamin B12 uptake, BtuC"/>
    <property type="match status" value="1"/>
</dbReference>
<feature type="transmembrane region" description="Helical" evidence="8">
    <location>
        <begin position="161"/>
        <end position="180"/>
    </location>
</feature>
<evidence type="ECO:0000256" key="1">
    <source>
        <dbReference type="ARBA" id="ARBA00004651"/>
    </source>
</evidence>
<gene>
    <name evidence="9" type="ORF">DTO57_04320</name>
</gene>
<protein>
    <submittedName>
        <fullName evidence="9">Iron ABC transporter permease</fullName>
    </submittedName>
</protein>
<evidence type="ECO:0000313" key="10">
    <source>
        <dbReference type="Proteomes" id="UP000253508"/>
    </source>
</evidence>
<dbReference type="PANTHER" id="PTHR30472:SF24">
    <property type="entry name" value="FERRIC ENTEROBACTIN TRANSPORT SYSTEM PERMEASE PROTEIN FEPG"/>
    <property type="match status" value="1"/>
</dbReference>
<dbReference type="OrthoDB" id="4455417at2"/>
<dbReference type="PANTHER" id="PTHR30472">
    <property type="entry name" value="FERRIC ENTEROBACTIN TRANSPORT SYSTEM PERMEASE PROTEIN"/>
    <property type="match status" value="1"/>
</dbReference>
<dbReference type="RefSeq" id="WP_114116949.1">
    <property type="nucleotide sequence ID" value="NZ_BMHU01000004.1"/>
</dbReference>
<feature type="transmembrane region" description="Helical" evidence="8">
    <location>
        <begin position="207"/>
        <end position="229"/>
    </location>
</feature>
<keyword evidence="3" id="KW-0813">Transport</keyword>
<evidence type="ECO:0000256" key="7">
    <source>
        <dbReference type="ARBA" id="ARBA00023136"/>
    </source>
</evidence>
<comment type="caution">
    <text evidence="9">The sequence shown here is derived from an EMBL/GenBank/DDBJ whole genome shotgun (WGS) entry which is preliminary data.</text>
</comment>
<evidence type="ECO:0000256" key="5">
    <source>
        <dbReference type="ARBA" id="ARBA00022692"/>
    </source>
</evidence>
<dbReference type="GO" id="GO:0022857">
    <property type="term" value="F:transmembrane transporter activity"/>
    <property type="evidence" value="ECO:0007669"/>
    <property type="project" value="InterPro"/>
</dbReference>
<evidence type="ECO:0000256" key="6">
    <source>
        <dbReference type="ARBA" id="ARBA00022989"/>
    </source>
</evidence>
<feature type="transmembrane region" description="Helical" evidence="8">
    <location>
        <begin position="24"/>
        <end position="44"/>
    </location>
</feature>
<dbReference type="GO" id="GO:0033214">
    <property type="term" value="P:siderophore-iron import into cell"/>
    <property type="evidence" value="ECO:0007669"/>
    <property type="project" value="TreeGrafter"/>
</dbReference>
<dbReference type="Pfam" id="PF01032">
    <property type="entry name" value="FecCD"/>
    <property type="match status" value="1"/>
</dbReference>